<sequence length="101" mass="11630">MPESQLCITMSCSIRVKFHVLFCFCMAGQNLNMSTKLSNLCWKFLNKHFRLRAPDGNKFTAFSIANSLVKIYKFSIGFGLFLTEKFYGKQILVVFNDIDDP</sequence>
<name>A0A2P2KRH7_RHIMU</name>
<evidence type="ECO:0000313" key="1">
    <source>
        <dbReference type="EMBL" id="MBX08338.1"/>
    </source>
</evidence>
<proteinExistence type="predicted"/>
<reference evidence="1" key="1">
    <citation type="submission" date="2018-02" db="EMBL/GenBank/DDBJ databases">
        <title>Rhizophora mucronata_Transcriptome.</title>
        <authorList>
            <person name="Meera S.P."/>
            <person name="Sreeshan A."/>
            <person name="Augustine A."/>
        </authorList>
    </citation>
    <scope>NUCLEOTIDE SEQUENCE</scope>
    <source>
        <tissue evidence="1">Leaf</tissue>
    </source>
</reference>
<organism evidence="1">
    <name type="scientific">Rhizophora mucronata</name>
    <name type="common">Asiatic mangrove</name>
    <dbReference type="NCBI Taxonomy" id="61149"/>
    <lineage>
        <taxon>Eukaryota</taxon>
        <taxon>Viridiplantae</taxon>
        <taxon>Streptophyta</taxon>
        <taxon>Embryophyta</taxon>
        <taxon>Tracheophyta</taxon>
        <taxon>Spermatophyta</taxon>
        <taxon>Magnoliopsida</taxon>
        <taxon>eudicotyledons</taxon>
        <taxon>Gunneridae</taxon>
        <taxon>Pentapetalae</taxon>
        <taxon>rosids</taxon>
        <taxon>fabids</taxon>
        <taxon>Malpighiales</taxon>
        <taxon>Rhizophoraceae</taxon>
        <taxon>Rhizophora</taxon>
    </lineage>
</organism>
<dbReference type="AlphaFoldDB" id="A0A2P2KRH7"/>
<accession>A0A2P2KRH7</accession>
<dbReference type="EMBL" id="GGEC01027854">
    <property type="protein sequence ID" value="MBX08338.1"/>
    <property type="molecule type" value="Transcribed_RNA"/>
</dbReference>
<protein>
    <submittedName>
        <fullName evidence="1">Photosystem I reaction center subunit psaKic</fullName>
    </submittedName>
</protein>